<sequence>MADEQQMQQAAAAGSKTDVGMGPEWPRSIASPAHPGAELHATSARALVDADNSRQRATPSSSPSSSHEDMQDYDSPPRGALPALWDNTVGAHDDAGAMHQHQEHADAEADDQAMDAHSGGEMREKPNKRNVFVCSECDKRFPRSFALRRHLRIHTGTKPYACDHEGCTQRFNTSGNLSRHKRIHSGERPYPCIFATCGKRFNTSTKLKRHMRIHFPEGEHLFRCIGLDCTWSCDNYKEFVHHQKTHHSIHIDGPTSIDSTKSEARLGENDGRYANFDSAMAHEGHYHHDAAGASDPATRAFYGTSYQPVRHHDYPDQHGHGMSSAFVYNYADKTKSFGSSLLPPPPQSSALPSSRDMPLGLYSGSSGALTSMLSKETKKAHDMNHAYADAGRYKTQYAAMPTHSTFSAPQHQHHKMSYDHQSAAFSDSPVGPPTSAPATSYRFPSYTTSSWASSSSYFLPPHHHAQSQSSFSRSDSDTYEQQPSHAAQGSGHFTQQQVLRPPRTERDPSAKYGNFAVPPPMNPAAPEFTGEELNVVLELMKDSY</sequence>
<dbReference type="InterPro" id="IPR036236">
    <property type="entry name" value="Znf_C2H2_sf"/>
</dbReference>
<organism evidence="13 14">
    <name type="scientific">Lagenidium giganteum</name>
    <dbReference type="NCBI Taxonomy" id="4803"/>
    <lineage>
        <taxon>Eukaryota</taxon>
        <taxon>Sar</taxon>
        <taxon>Stramenopiles</taxon>
        <taxon>Oomycota</taxon>
        <taxon>Peronosporomycetes</taxon>
        <taxon>Pythiales</taxon>
        <taxon>Pythiaceae</taxon>
    </lineage>
</organism>
<evidence type="ECO:0000256" key="3">
    <source>
        <dbReference type="ARBA" id="ARBA00022737"/>
    </source>
</evidence>
<keyword evidence="3" id="KW-0677">Repeat</keyword>
<dbReference type="GO" id="GO:0000981">
    <property type="term" value="F:DNA-binding transcription factor activity, RNA polymerase II-specific"/>
    <property type="evidence" value="ECO:0007669"/>
    <property type="project" value="TreeGrafter"/>
</dbReference>
<keyword evidence="5" id="KW-0862">Zinc</keyword>
<evidence type="ECO:0000256" key="4">
    <source>
        <dbReference type="ARBA" id="ARBA00022771"/>
    </source>
</evidence>
<comment type="subcellular location">
    <subcellularLocation>
        <location evidence="1">Nucleus</location>
    </subcellularLocation>
</comment>
<dbReference type="InterPro" id="IPR013087">
    <property type="entry name" value="Znf_C2H2_type"/>
</dbReference>
<evidence type="ECO:0000256" key="9">
    <source>
        <dbReference type="ARBA" id="ARBA00023242"/>
    </source>
</evidence>
<evidence type="ECO:0000313" key="13">
    <source>
        <dbReference type="EMBL" id="DBA04881.1"/>
    </source>
</evidence>
<proteinExistence type="predicted"/>
<keyword evidence="7" id="KW-0238">DNA-binding</keyword>
<feature type="compositionally biased region" description="Polar residues" evidence="11">
    <location>
        <begin position="479"/>
        <end position="498"/>
    </location>
</feature>
<keyword evidence="4 10" id="KW-0863">Zinc-finger</keyword>
<dbReference type="FunFam" id="3.30.160.60:FF:000072">
    <property type="entry name" value="zinc finger protein 143 isoform X1"/>
    <property type="match status" value="1"/>
</dbReference>
<name>A0AAV2ZFI2_9STRA</name>
<protein>
    <recommendedName>
        <fullName evidence="12">C2H2-type domain-containing protein</fullName>
    </recommendedName>
</protein>
<dbReference type="PROSITE" id="PS50157">
    <property type="entry name" value="ZINC_FINGER_C2H2_2"/>
    <property type="match status" value="3"/>
</dbReference>
<dbReference type="GO" id="GO:0031519">
    <property type="term" value="C:PcG protein complex"/>
    <property type="evidence" value="ECO:0007669"/>
    <property type="project" value="TreeGrafter"/>
</dbReference>
<dbReference type="GO" id="GO:0000785">
    <property type="term" value="C:chromatin"/>
    <property type="evidence" value="ECO:0007669"/>
    <property type="project" value="TreeGrafter"/>
</dbReference>
<dbReference type="GO" id="GO:0000978">
    <property type="term" value="F:RNA polymerase II cis-regulatory region sequence-specific DNA binding"/>
    <property type="evidence" value="ECO:0007669"/>
    <property type="project" value="TreeGrafter"/>
</dbReference>
<evidence type="ECO:0000256" key="5">
    <source>
        <dbReference type="ARBA" id="ARBA00022833"/>
    </source>
</evidence>
<evidence type="ECO:0000313" key="14">
    <source>
        <dbReference type="Proteomes" id="UP001146120"/>
    </source>
</evidence>
<feature type="domain" description="C2H2-type" evidence="12">
    <location>
        <begin position="132"/>
        <end position="159"/>
    </location>
</feature>
<comment type="caution">
    <text evidence="13">The sequence shown here is derived from an EMBL/GenBank/DDBJ whole genome shotgun (WGS) entry which is preliminary data.</text>
</comment>
<feature type="region of interest" description="Disordered" evidence="11">
    <location>
        <begin position="338"/>
        <end position="357"/>
    </location>
</feature>
<dbReference type="Gene3D" id="3.30.160.60">
    <property type="entry name" value="Classic Zinc Finger"/>
    <property type="match status" value="3"/>
</dbReference>
<dbReference type="PANTHER" id="PTHR14003:SF23">
    <property type="entry name" value="ZINC FINGER PROTEIN 143"/>
    <property type="match status" value="1"/>
</dbReference>
<dbReference type="SMART" id="SM00355">
    <property type="entry name" value="ZnF_C2H2"/>
    <property type="match status" value="4"/>
</dbReference>
<dbReference type="PANTHER" id="PTHR14003">
    <property type="entry name" value="TRANSCRIPTIONAL REPRESSOR PROTEIN YY"/>
    <property type="match status" value="1"/>
</dbReference>
<keyword evidence="8" id="KW-0804">Transcription</keyword>
<evidence type="ECO:0000256" key="8">
    <source>
        <dbReference type="ARBA" id="ARBA00023163"/>
    </source>
</evidence>
<reference evidence="13" key="2">
    <citation type="journal article" date="2023" name="Microbiol Resour">
        <title>Decontamination and Annotation of the Draft Genome Sequence of the Oomycete Lagenidium giganteum ARSEF 373.</title>
        <authorList>
            <person name="Morgan W.R."/>
            <person name="Tartar A."/>
        </authorList>
    </citation>
    <scope>NUCLEOTIDE SEQUENCE</scope>
    <source>
        <strain evidence="13">ARSEF 373</strain>
    </source>
</reference>
<feature type="region of interest" description="Disordered" evidence="11">
    <location>
        <begin position="462"/>
        <end position="527"/>
    </location>
</feature>
<keyword evidence="6" id="KW-0805">Transcription regulation</keyword>
<dbReference type="PROSITE" id="PS00028">
    <property type="entry name" value="ZINC_FINGER_C2H2_1"/>
    <property type="match status" value="3"/>
</dbReference>
<feature type="domain" description="C2H2-type" evidence="12">
    <location>
        <begin position="190"/>
        <end position="219"/>
    </location>
</feature>
<dbReference type="AlphaFoldDB" id="A0AAV2ZFI2"/>
<reference evidence="13" key="1">
    <citation type="submission" date="2022-11" db="EMBL/GenBank/DDBJ databases">
        <authorList>
            <person name="Morgan W.R."/>
            <person name="Tartar A."/>
        </authorList>
    </citation>
    <scope>NUCLEOTIDE SEQUENCE</scope>
    <source>
        <strain evidence="13">ARSEF 373</strain>
    </source>
</reference>
<feature type="domain" description="C2H2-type" evidence="12">
    <location>
        <begin position="160"/>
        <end position="189"/>
    </location>
</feature>
<feature type="region of interest" description="Disordered" evidence="11">
    <location>
        <begin position="406"/>
        <end position="436"/>
    </location>
</feature>
<evidence type="ECO:0000256" key="10">
    <source>
        <dbReference type="PROSITE-ProRule" id="PRU00042"/>
    </source>
</evidence>
<dbReference type="Proteomes" id="UP001146120">
    <property type="component" value="Unassembled WGS sequence"/>
</dbReference>
<keyword evidence="14" id="KW-1185">Reference proteome</keyword>
<dbReference type="Pfam" id="PF00096">
    <property type="entry name" value="zf-C2H2"/>
    <property type="match status" value="3"/>
</dbReference>
<dbReference type="GO" id="GO:0005667">
    <property type="term" value="C:transcription regulator complex"/>
    <property type="evidence" value="ECO:0007669"/>
    <property type="project" value="TreeGrafter"/>
</dbReference>
<dbReference type="FunFam" id="3.30.160.60:FF:000624">
    <property type="entry name" value="zinc finger protein 697"/>
    <property type="match status" value="1"/>
</dbReference>
<dbReference type="EMBL" id="DAKRPA010000004">
    <property type="protein sequence ID" value="DBA04881.1"/>
    <property type="molecule type" value="Genomic_DNA"/>
</dbReference>
<evidence type="ECO:0000256" key="1">
    <source>
        <dbReference type="ARBA" id="ARBA00004123"/>
    </source>
</evidence>
<feature type="compositionally biased region" description="Low complexity" evidence="11">
    <location>
        <begin position="1"/>
        <end position="13"/>
    </location>
</feature>
<evidence type="ECO:0000256" key="11">
    <source>
        <dbReference type="SAM" id="MobiDB-lite"/>
    </source>
</evidence>
<dbReference type="FunFam" id="3.30.160.60:FF:001228">
    <property type="entry name" value="Zinc finger protein 236"/>
    <property type="match status" value="1"/>
</dbReference>
<dbReference type="SUPFAM" id="SSF57667">
    <property type="entry name" value="beta-beta-alpha zinc fingers"/>
    <property type="match status" value="2"/>
</dbReference>
<feature type="compositionally biased region" description="Basic and acidic residues" evidence="11">
    <location>
        <begin position="91"/>
        <end position="107"/>
    </location>
</feature>
<dbReference type="GO" id="GO:0008270">
    <property type="term" value="F:zinc ion binding"/>
    <property type="evidence" value="ECO:0007669"/>
    <property type="project" value="UniProtKB-KW"/>
</dbReference>
<evidence type="ECO:0000256" key="7">
    <source>
        <dbReference type="ARBA" id="ARBA00023125"/>
    </source>
</evidence>
<accession>A0AAV2ZFI2</accession>
<gene>
    <name evidence="13" type="ORF">N0F65_006883</name>
</gene>
<keyword evidence="9" id="KW-0539">Nucleus</keyword>
<keyword evidence="2" id="KW-0479">Metal-binding</keyword>
<evidence type="ECO:0000256" key="2">
    <source>
        <dbReference type="ARBA" id="ARBA00022723"/>
    </source>
</evidence>
<evidence type="ECO:0000259" key="12">
    <source>
        <dbReference type="PROSITE" id="PS50157"/>
    </source>
</evidence>
<feature type="region of interest" description="Disordered" evidence="11">
    <location>
        <begin position="1"/>
        <end position="124"/>
    </location>
</feature>
<evidence type="ECO:0000256" key="6">
    <source>
        <dbReference type="ARBA" id="ARBA00023015"/>
    </source>
</evidence>